<evidence type="ECO:0000259" key="1">
    <source>
        <dbReference type="Pfam" id="PF12697"/>
    </source>
</evidence>
<dbReference type="EMBL" id="KZ819635">
    <property type="protein sequence ID" value="PWN91331.1"/>
    <property type="molecule type" value="Genomic_DNA"/>
</dbReference>
<proteinExistence type="predicted"/>
<dbReference type="GeneID" id="37045823"/>
<evidence type="ECO:0000313" key="2">
    <source>
        <dbReference type="EMBL" id="PWN91331.1"/>
    </source>
</evidence>
<dbReference type="RefSeq" id="XP_025378529.1">
    <property type="nucleotide sequence ID" value="XM_025523907.1"/>
</dbReference>
<evidence type="ECO:0000313" key="3">
    <source>
        <dbReference type="Proteomes" id="UP000245768"/>
    </source>
</evidence>
<protein>
    <submittedName>
        <fullName evidence="2">Alpha/beta-hydrolase</fullName>
    </submittedName>
</protein>
<organism evidence="2 3">
    <name type="scientific">Acaromyces ingoldii</name>
    <dbReference type="NCBI Taxonomy" id="215250"/>
    <lineage>
        <taxon>Eukaryota</taxon>
        <taxon>Fungi</taxon>
        <taxon>Dikarya</taxon>
        <taxon>Basidiomycota</taxon>
        <taxon>Ustilaginomycotina</taxon>
        <taxon>Exobasidiomycetes</taxon>
        <taxon>Exobasidiales</taxon>
        <taxon>Cryptobasidiaceae</taxon>
        <taxon>Acaromyces</taxon>
    </lineage>
</organism>
<dbReference type="PANTHER" id="PTHR43433:SF10">
    <property type="entry name" value="AB HYDROLASE-1 DOMAIN-CONTAINING PROTEIN"/>
    <property type="match status" value="1"/>
</dbReference>
<dbReference type="InterPro" id="IPR050471">
    <property type="entry name" value="AB_hydrolase"/>
</dbReference>
<dbReference type="STRING" id="215250.A0A316YQ26"/>
<dbReference type="InterPro" id="IPR029058">
    <property type="entry name" value="AB_hydrolase_fold"/>
</dbReference>
<dbReference type="PANTHER" id="PTHR43433">
    <property type="entry name" value="HYDROLASE, ALPHA/BETA FOLD FAMILY PROTEIN"/>
    <property type="match status" value="1"/>
</dbReference>
<dbReference type="GO" id="GO:0016787">
    <property type="term" value="F:hydrolase activity"/>
    <property type="evidence" value="ECO:0007669"/>
    <property type="project" value="UniProtKB-KW"/>
</dbReference>
<reference evidence="2 3" key="1">
    <citation type="journal article" date="2018" name="Mol. Biol. Evol.">
        <title>Broad Genomic Sampling Reveals a Smut Pathogenic Ancestry of the Fungal Clade Ustilaginomycotina.</title>
        <authorList>
            <person name="Kijpornyongpan T."/>
            <person name="Mondo S.J."/>
            <person name="Barry K."/>
            <person name="Sandor L."/>
            <person name="Lee J."/>
            <person name="Lipzen A."/>
            <person name="Pangilinan J."/>
            <person name="LaButti K."/>
            <person name="Hainaut M."/>
            <person name="Henrissat B."/>
            <person name="Grigoriev I.V."/>
            <person name="Spatafora J.W."/>
            <person name="Aime M.C."/>
        </authorList>
    </citation>
    <scope>NUCLEOTIDE SEQUENCE [LARGE SCALE GENOMIC DNA]</scope>
    <source>
        <strain evidence="2 3">MCA 4198</strain>
    </source>
</reference>
<feature type="domain" description="AB hydrolase-1" evidence="1">
    <location>
        <begin position="63"/>
        <end position="305"/>
    </location>
</feature>
<dbReference type="OrthoDB" id="294702at2759"/>
<sequence length="312" mass="34971">MTRSFLTATSNLPQAHQTCKLRDGRSLGFAEFGDPYGKPVLYFHGTPGSRLEAGDCSEAGKKTGARIIGIDRPGIGLSTWKKDYELKEWPEDIADLCDHLNLQDVHVLGGSGGGIYAMACARYLGEKLRNQRRLKSSGILAGLFYDAGLSGVSWQRYIAYKYNIYAPRSLLKYTIDRDFVRPAQDADPAVFRRTMVKLLESLPEIEQRCLRQDAESFDRLIDVFRESMRQGSEGYMTDAYMQFAPLPFPLKSVHSRVKLYYGDRDGSTPLSMGQYAQERLPNASLKTFPGEGHFSLFFHHGTAIVADLIADD</sequence>
<dbReference type="SUPFAM" id="SSF53474">
    <property type="entry name" value="alpha/beta-Hydrolases"/>
    <property type="match status" value="1"/>
</dbReference>
<dbReference type="InterPro" id="IPR000073">
    <property type="entry name" value="AB_hydrolase_1"/>
</dbReference>
<dbReference type="Proteomes" id="UP000245768">
    <property type="component" value="Unassembled WGS sequence"/>
</dbReference>
<keyword evidence="2" id="KW-0378">Hydrolase</keyword>
<dbReference type="AlphaFoldDB" id="A0A316YQ26"/>
<dbReference type="Pfam" id="PF12697">
    <property type="entry name" value="Abhydrolase_6"/>
    <property type="match status" value="1"/>
</dbReference>
<gene>
    <name evidence="2" type="ORF">FA10DRAFT_284266</name>
</gene>
<dbReference type="InParanoid" id="A0A316YQ26"/>
<accession>A0A316YQ26</accession>
<keyword evidence="3" id="KW-1185">Reference proteome</keyword>
<name>A0A316YQ26_9BASI</name>
<dbReference type="Gene3D" id="3.40.50.1820">
    <property type="entry name" value="alpha/beta hydrolase"/>
    <property type="match status" value="1"/>
</dbReference>